<comment type="caution">
    <text evidence="1">The sequence shown here is derived from an EMBL/GenBank/DDBJ whole genome shotgun (WGS) entry which is preliminary data.</text>
</comment>
<dbReference type="RefSeq" id="WP_306347525.1">
    <property type="nucleotide sequence ID" value="NZ_JASAVU010000014.1"/>
</dbReference>
<organism evidence="1 2">
    <name type="scientific">Phocoenobacter atlanticus subsp. atlanticus</name>
    <dbReference type="NCBI Taxonomy" id="3061285"/>
    <lineage>
        <taxon>Bacteria</taxon>
        <taxon>Pseudomonadati</taxon>
        <taxon>Pseudomonadota</taxon>
        <taxon>Gammaproteobacteria</taxon>
        <taxon>Pasteurellales</taxon>
        <taxon>Pasteurellaceae</taxon>
        <taxon>Phocoenobacter</taxon>
        <taxon>Phocoenobacter atlanticus</taxon>
    </lineage>
</organism>
<keyword evidence="2" id="KW-1185">Reference proteome</keyword>
<sequence>MNGFHFSKNQCENCGYKIEEGDLLQVVNFWDNVNCRIFANYLYVCDKCFETRTTWCKNIFTDYCESCNKYIDVGEHDIYEIVENIKYKVVCAECKIKLDK</sequence>
<protein>
    <submittedName>
        <fullName evidence="1">Uncharacterized protein</fullName>
    </submittedName>
</protein>
<proteinExistence type="predicted"/>
<name>A0AAW8CG38_9PAST</name>
<dbReference type="EMBL" id="JASAXT010000006">
    <property type="protein sequence ID" value="MDP8148371.1"/>
    <property type="molecule type" value="Genomic_DNA"/>
</dbReference>
<dbReference type="Proteomes" id="UP001226020">
    <property type="component" value="Unassembled WGS sequence"/>
</dbReference>
<dbReference type="AlphaFoldDB" id="A0AAW8CG38"/>
<reference evidence="1 2" key="1">
    <citation type="journal article" date="2023" name="Front. Microbiol.">
        <title>Phylogeography and host specificity of Pasteurellaceae pathogenic to sea-farmed fish in the north-east Atlantic.</title>
        <authorList>
            <person name="Gulla S."/>
            <person name="Colquhoun D.J."/>
            <person name="Olsen A.B."/>
            <person name="Spilsberg B."/>
            <person name="Lagesen K."/>
            <person name="Aakesson C.P."/>
            <person name="Strom S."/>
            <person name="Manji F."/>
            <person name="Birkbeck T.H."/>
            <person name="Nilsen H.K."/>
        </authorList>
    </citation>
    <scope>NUCLEOTIDE SEQUENCE [LARGE SCALE GENOMIC DNA]</scope>
    <source>
        <strain evidence="1 2">NVIB3131</strain>
    </source>
</reference>
<evidence type="ECO:0000313" key="1">
    <source>
        <dbReference type="EMBL" id="MDP8148371.1"/>
    </source>
</evidence>
<accession>A0AAW8CG38</accession>
<gene>
    <name evidence="1" type="ORF">QJU57_04660</name>
</gene>
<evidence type="ECO:0000313" key="2">
    <source>
        <dbReference type="Proteomes" id="UP001226020"/>
    </source>
</evidence>
<dbReference type="GeneID" id="300271633"/>